<evidence type="ECO:0000313" key="1">
    <source>
        <dbReference type="EMBL" id="SQC05505.1"/>
    </source>
</evidence>
<gene>
    <name evidence="1" type="ORF">NCTC9128_00103</name>
</gene>
<dbReference type="EMBL" id="UAWN01000001">
    <property type="protein sequence ID" value="SQC05505.1"/>
    <property type="molecule type" value="Genomic_DNA"/>
</dbReference>
<evidence type="ECO:0000313" key="2">
    <source>
        <dbReference type="Proteomes" id="UP000251088"/>
    </source>
</evidence>
<accession>A0A2X3CB94</accession>
<organism evidence="1 2">
    <name type="scientific">Klebsiella pneumoniae</name>
    <dbReference type="NCBI Taxonomy" id="573"/>
    <lineage>
        <taxon>Bacteria</taxon>
        <taxon>Pseudomonadati</taxon>
        <taxon>Pseudomonadota</taxon>
        <taxon>Gammaproteobacteria</taxon>
        <taxon>Enterobacterales</taxon>
        <taxon>Enterobacteriaceae</taxon>
        <taxon>Klebsiella/Raoultella group</taxon>
        <taxon>Klebsiella</taxon>
        <taxon>Klebsiella pneumoniae complex</taxon>
    </lineage>
</organism>
<dbReference type="AlphaFoldDB" id="A0A2X3CB94"/>
<sequence length="122" mass="13768">MFTGAAQRTGLTRLEPVAVAFQVFNRFFPLAERLQVEIVLVFVFILFPAQRQGSVKFYLLRLRLLDALGVLAQTLAQQLVLLMQGDQALAQRPRLGLLFYRCGNFICAQGERAGWQRGQLLA</sequence>
<proteinExistence type="predicted"/>
<dbReference type="Proteomes" id="UP000251088">
    <property type="component" value="Unassembled WGS sequence"/>
</dbReference>
<name>A0A2X3CB94_KLEPN</name>
<protein>
    <submittedName>
        <fullName evidence="1">Uncharacterized protein</fullName>
    </submittedName>
</protein>
<reference evidence="1 2" key="1">
    <citation type="submission" date="2018-06" db="EMBL/GenBank/DDBJ databases">
        <authorList>
            <consortium name="Pathogen Informatics"/>
            <person name="Doyle S."/>
        </authorList>
    </citation>
    <scope>NUCLEOTIDE SEQUENCE [LARGE SCALE GENOMIC DNA]</scope>
    <source>
        <strain evidence="1 2">NCTC9128</strain>
    </source>
</reference>